<name>A0ABS3ZBA6_9GAMM</name>
<evidence type="ECO:0000256" key="2">
    <source>
        <dbReference type="ARBA" id="ARBA00022448"/>
    </source>
</evidence>
<keyword evidence="6" id="KW-0676">Redox-active center</keyword>
<evidence type="ECO:0000256" key="1">
    <source>
        <dbReference type="ARBA" id="ARBA00008987"/>
    </source>
</evidence>
<evidence type="ECO:0000256" key="4">
    <source>
        <dbReference type="ARBA" id="ARBA00022982"/>
    </source>
</evidence>
<organism evidence="9 10">
    <name type="scientific">Marinobacterium alkalitolerans</name>
    <dbReference type="NCBI Taxonomy" id="1542925"/>
    <lineage>
        <taxon>Bacteria</taxon>
        <taxon>Pseudomonadati</taxon>
        <taxon>Pseudomonadota</taxon>
        <taxon>Gammaproteobacteria</taxon>
        <taxon>Oceanospirillales</taxon>
        <taxon>Oceanospirillaceae</taxon>
        <taxon>Marinobacterium</taxon>
    </lineage>
</organism>
<dbReference type="PROSITE" id="PS00194">
    <property type="entry name" value="THIOREDOXIN_1"/>
    <property type="match status" value="1"/>
</dbReference>
<evidence type="ECO:0000256" key="7">
    <source>
        <dbReference type="NCBIfam" id="TIGR01068"/>
    </source>
</evidence>
<keyword evidence="3" id="KW-0479">Metal-binding</keyword>
<dbReference type="InterPro" id="IPR005746">
    <property type="entry name" value="Thioredoxin"/>
</dbReference>
<dbReference type="InterPro" id="IPR017937">
    <property type="entry name" value="Thioredoxin_CS"/>
</dbReference>
<evidence type="ECO:0000313" key="10">
    <source>
        <dbReference type="Proteomes" id="UP000810171"/>
    </source>
</evidence>
<dbReference type="CDD" id="cd02947">
    <property type="entry name" value="TRX_family"/>
    <property type="match status" value="1"/>
</dbReference>
<evidence type="ECO:0000256" key="5">
    <source>
        <dbReference type="ARBA" id="ARBA00023157"/>
    </source>
</evidence>
<accession>A0ABS3ZBA6</accession>
<gene>
    <name evidence="9" type="primary">trxC</name>
    <name evidence="9" type="ORF">H9C73_09570</name>
</gene>
<dbReference type="EMBL" id="JACVEW010000013">
    <property type="protein sequence ID" value="MBP0048987.1"/>
    <property type="molecule type" value="Genomic_DNA"/>
</dbReference>
<comment type="similarity">
    <text evidence="1">Belongs to the thioredoxin family.</text>
</comment>
<sequence length="144" mass="15940">MSNPVHISCRSCLATNRVPEARLSAAPVCGRCRKPLFSGAAVEVDESGFQRLINNTDLPVVIDFWAEWCGPCKMMAPVFQQAARELEPDCLLVKVNTEQAPSLANQFQIRSIPTLMIMHQGREVSRQAGAMNLTSLVNWVRSVI</sequence>
<dbReference type="InterPro" id="IPR049299">
    <property type="entry name" value="Thio2_N"/>
</dbReference>
<evidence type="ECO:0000259" key="8">
    <source>
        <dbReference type="PROSITE" id="PS51352"/>
    </source>
</evidence>
<dbReference type="NCBIfam" id="TIGR01068">
    <property type="entry name" value="thioredoxin"/>
    <property type="match status" value="1"/>
</dbReference>
<dbReference type="RefSeq" id="WP_209287605.1">
    <property type="nucleotide sequence ID" value="NZ_JACVEW010000013.1"/>
</dbReference>
<dbReference type="Pfam" id="PF21352">
    <property type="entry name" value="Zn_ribbon_Thio2"/>
    <property type="match status" value="1"/>
</dbReference>
<evidence type="ECO:0000313" key="9">
    <source>
        <dbReference type="EMBL" id="MBP0048987.1"/>
    </source>
</evidence>
<evidence type="ECO:0000256" key="6">
    <source>
        <dbReference type="ARBA" id="ARBA00023284"/>
    </source>
</evidence>
<reference evidence="9 10" key="1">
    <citation type="submission" date="2020-09" db="EMBL/GenBank/DDBJ databases">
        <authorList>
            <person name="Tanuku N.R.S."/>
        </authorList>
    </citation>
    <scope>NUCLEOTIDE SEQUENCE [LARGE SCALE GENOMIC DNA]</scope>
    <source>
        <strain evidence="9 10">AK62</strain>
    </source>
</reference>
<dbReference type="Pfam" id="PF00085">
    <property type="entry name" value="Thioredoxin"/>
    <property type="match status" value="1"/>
</dbReference>
<dbReference type="InterPro" id="IPR013766">
    <property type="entry name" value="Thioredoxin_domain"/>
</dbReference>
<dbReference type="PROSITE" id="PS51352">
    <property type="entry name" value="THIOREDOXIN_2"/>
    <property type="match status" value="1"/>
</dbReference>
<keyword evidence="2" id="KW-0813">Transport</keyword>
<dbReference type="PANTHER" id="PTHR45663">
    <property type="entry name" value="GEO12009P1"/>
    <property type="match status" value="1"/>
</dbReference>
<comment type="caution">
    <text evidence="9">The sequence shown here is derived from an EMBL/GenBank/DDBJ whole genome shotgun (WGS) entry which is preliminary data.</text>
</comment>
<dbReference type="NCBIfam" id="NF008229">
    <property type="entry name" value="PRK10996.1"/>
    <property type="match status" value="1"/>
</dbReference>
<dbReference type="PRINTS" id="PR00421">
    <property type="entry name" value="THIOREDOXIN"/>
</dbReference>
<dbReference type="InterPro" id="IPR036249">
    <property type="entry name" value="Thioredoxin-like_sf"/>
</dbReference>
<dbReference type="SUPFAM" id="SSF52833">
    <property type="entry name" value="Thioredoxin-like"/>
    <property type="match status" value="1"/>
</dbReference>
<evidence type="ECO:0000256" key="3">
    <source>
        <dbReference type="ARBA" id="ARBA00022723"/>
    </source>
</evidence>
<proteinExistence type="inferred from homology"/>
<keyword evidence="10" id="KW-1185">Reference proteome</keyword>
<dbReference type="Gene3D" id="3.40.30.10">
    <property type="entry name" value="Glutaredoxin"/>
    <property type="match status" value="1"/>
</dbReference>
<keyword evidence="5" id="KW-1015">Disulfide bond</keyword>
<dbReference type="PANTHER" id="PTHR45663:SF11">
    <property type="entry name" value="GEO12009P1"/>
    <property type="match status" value="1"/>
</dbReference>
<keyword evidence="4" id="KW-0249">Electron transport</keyword>
<dbReference type="Gene3D" id="2.30.30.380">
    <property type="entry name" value="Zn-finger domain of Sec23/24"/>
    <property type="match status" value="1"/>
</dbReference>
<protein>
    <recommendedName>
        <fullName evidence="7">Thioredoxin</fullName>
    </recommendedName>
</protein>
<dbReference type="Proteomes" id="UP000810171">
    <property type="component" value="Unassembled WGS sequence"/>
</dbReference>
<feature type="domain" description="Thioredoxin" evidence="8">
    <location>
        <begin position="12"/>
        <end position="144"/>
    </location>
</feature>